<comment type="caution">
    <text evidence="1">The sequence shown here is derived from an EMBL/GenBank/DDBJ whole genome shotgun (WGS) entry which is preliminary data.</text>
</comment>
<dbReference type="HOGENOM" id="CLU_3288038_0_0_9"/>
<dbReference type="AlphaFoldDB" id="C0BET9"/>
<reference evidence="1 2" key="2">
    <citation type="submission" date="2009-03" db="EMBL/GenBank/DDBJ databases">
        <title>Draft genome sequence of Coprococcus comes (ATCC 27758).</title>
        <authorList>
            <person name="Sudarsanam P."/>
            <person name="Ley R."/>
            <person name="Guruge J."/>
            <person name="Turnbaugh P.J."/>
            <person name="Mahowald M."/>
            <person name="Liep D."/>
            <person name="Gordon J."/>
        </authorList>
    </citation>
    <scope>NUCLEOTIDE SEQUENCE [LARGE SCALE GENOMIC DNA]</scope>
    <source>
        <strain evidence="1 2">ATCC 27758</strain>
    </source>
</reference>
<reference evidence="1 2" key="1">
    <citation type="submission" date="2009-02" db="EMBL/GenBank/DDBJ databases">
        <authorList>
            <person name="Fulton L."/>
            <person name="Clifton S."/>
            <person name="Fulton B."/>
            <person name="Xu J."/>
            <person name="Minx P."/>
            <person name="Pepin K.H."/>
            <person name="Johnson M."/>
            <person name="Bhonagiri V."/>
            <person name="Nash W.E."/>
            <person name="Mardis E.R."/>
            <person name="Wilson R.K."/>
        </authorList>
    </citation>
    <scope>NUCLEOTIDE SEQUENCE [LARGE SCALE GENOMIC DNA]</scope>
    <source>
        <strain evidence="1 2">ATCC 27758</strain>
    </source>
</reference>
<evidence type="ECO:0000313" key="1">
    <source>
        <dbReference type="EMBL" id="EEG88366.1"/>
    </source>
</evidence>
<gene>
    <name evidence="1" type="ORF">COPCOM_03701</name>
</gene>
<protein>
    <submittedName>
        <fullName evidence="1">Uncharacterized protein</fullName>
    </submittedName>
</protein>
<dbReference type="Proteomes" id="UP000003793">
    <property type="component" value="Unassembled WGS sequence"/>
</dbReference>
<evidence type="ECO:0000313" key="2">
    <source>
        <dbReference type="Proteomes" id="UP000003793"/>
    </source>
</evidence>
<proteinExistence type="predicted"/>
<sequence>MNRSVQYIFGDGYLVESIFFYLFLNNKILNLQPILPAGQCF</sequence>
<accession>C0BET9</accession>
<dbReference type="EMBL" id="ABVR01000045">
    <property type="protein sequence ID" value="EEG88366.1"/>
    <property type="molecule type" value="Genomic_DNA"/>
</dbReference>
<organism evidence="1 2">
    <name type="scientific">Coprococcus comes ATCC 27758</name>
    <dbReference type="NCBI Taxonomy" id="470146"/>
    <lineage>
        <taxon>Bacteria</taxon>
        <taxon>Bacillati</taxon>
        <taxon>Bacillota</taxon>
        <taxon>Clostridia</taxon>
        <taxon>Lachnospirales</taxon>
        <taxon>Lachnospiraceae</taxon>
        <taxon>Coprococcus</taxon>
    </lineage>
</organism>
<name>C0BET9_9FIRM</name>